<evidence type="ECO:0000313" key="1">
    <source>
        <dbReference type="EMBL" id="MDK2126699.1"/>
    </source>
</evidence>
<reference evidence="1" key="1">
    <citation type="submission" date="2023-03" db="EMBL/GenBank/DDBJ databases">
        <title>Chitinimonas shenzhenensis gen. nov., sp. nov., a novel member of family Burkholderiaceae isolated from activated sludge collected in Shen Zhen, China.</title>
        <authorList>
            <person name="Wang X."/>
        </authorList>
    </citation>
    <scope>NUCLEOTIDE SEQUENCE</scope>
    <source>
        <strain evidence="1">DQS-5</strain>
    </source>
</reference>
<name>A0ABT7E3S6_9NEIS</name>
<gene>
    <name evidence="1" type="ORF">PZA18_21880</name>
</gene>
<accession>A0ABT7E3S6</accession>
<protein>
    <submittedName>
        <fullName evidence="1">Uncharacterized protein</fullName>
    </submittedName>
</protein>
<evidence type="ECO:0000313" key="2">
    <source>
        <dbReference type="Proteomes" id="UP001172778"/>
    </source>
</evidence>
<proteinExistence type="predicted"/>
<dbReference type="Proteomes" id="UP001172778">
    <property type="component" value="Unassembled WGS sequence"/>
</dbReference>
<organism evidence="1 2">
    <name type="scientific">Parachitinimonas caeni</name>
    <dbReference type="NCBI Taxonomy" id="3031301"/>
    <lineage>
        <taxon>Bacteria</taxon>
        <taxon>Pseudomonadati</taxon>
        <taxon>Pseudomonadota</taxon>
        <taxon>Betaproteobacteria</taxon>
        <taxon>Neisseriales</taxon>
        <taxon>Chitinibacteraceae</taxon>
        <taxon>Parachitinimonas</taxon>
    </lineage>
</organism>
<dbReference type="EMBL" id="JARRAF010000047">
    <property type="protein sequence ID" value="MDK2126699.1"/>
    <property type="molecule type" value="Genomic_DNA"/>
</dbReference>
<comment type="caution">
    <text evidence="1">The sequence shown here is derived from an EMBL/GenBank/DDBJ whole genome shotgun (WGS) entry which is preliminary data.</text>
</comment>
<dbReference type="RefSeq" id="WP_284103019.1">
    <property type="nucleotide sequence ID" value="NZ_JARRAF010000047.1"/>
</dbReference>
<sequence length="74" mass="8395">MIESGEFRSASDDEIEVRVNLVQKGSAIEYRPLLLNDPNEPLEWKSTPFQAAEVHSEDQALSLVSRWLETSYGD</sequence>
<keyword evidence="2" id="KW-1185">Reference proteome</keyword>